<evidence type="ECO:0000256" key="1">
    <source>
        <dbReference type="SAM" id="MobiDB-lite"/>
    </source>
</evidence>
<organism evidence="2 3">
    <name type="scientific">Brucella grignonensis</name>
    <dbReference type="NCBI Taxonomy" id="94627"/>
    <lineage>
        <taxon>Bacteria</taxon>
        <taxon>Pseudomonadati</taxon>
        <taxon>Pseudomonadota</taxon>
        <taxon>Alphaproteobacteria</taxon>
        <taxon>Hyphomicrobiales</taxon>
        <taxon>Brucellaceae</taxon>
        <taxon>Brucella/Ochrobactrum group</taxon>
        <taxon>Brucella</taxon>
    </lineage>
</organism>
<dbReference type="Pfam" id="PF06412">
    <property type="entry name" value="TraD"/>
    <property type="match status" value="1"/>
</dbReference>
<dbReference type="AlphaFoldDB" id="A0A256FS71"/>
<reference evidence="2 3" key="1">
    <citation type="submission" date="2017-07" db="EMBL/GenBank/DDBJ databases">
        <title>Phylogenetic study on the rhizospheric bacterium Ochrobactrum sp. A44.</title>
        <authorList>
            <person name="Krzyzanowska D.M."/>
            <person name="Ossowicki A."/>
            <person name="Rajewska M."/>
            <person name="Maciag T."/>
            <person name="Kaczynski Z."/>
            <person name="Czerwicka M."/>
            <person name="Jafra S."/>
        </authorList>
    </citation>
    <scope>NUCLEOTIDE SEQUENCE [LARGE SCALE GENOMIC DNA]</scope>
    <source>
        <strain evidence="2 3">OgA9a</strain>
    </source>
</reference>
<dbReference type="InterPro" id="IPR009444">
    <property type="entry name" value="Conjugal_tfr_TraD_a-type"/>
</dbReference>
<feature type="region of interest" description="Disordered" evidence="1">
    <location>
        <begin position="61"/>
        <end position="103"/>
    </location>
</feature>
<evidence type="ECO:0000313" key="3">
    <source>
        <dbReference type="Proteomes" id="UP000216478"/>
    </source>
</evidence>
<dbReference type="Proteomes" id="UP000216478">
    <property type="component" value="Unassembled WGS sequence"/>
</dbReference>
<comment type="caution">
    <text evidence="2">The sequence shown here is derived from an EMBL/GenBank/DDBJ whole genome shotgun (WGS) entry which is preliminary data.</text>
</comment>
<gene>
    <name evidence="2" type="ORF">CEV33_4913</name>
</gene>
<protein>
    <submittedName>
        <fullName evidence="2">Conjugal transfer TraD family protein</fullName>
    </submittedName>
</protein>
<proteinExistence type="predicted"/>
<dbReference type="EMBL" id="NNRL01000143">
    <property type="protein sequence ID" value="OYR17683.1"/>
    <property type="molecule type" value="Genomic_DNA"/>
</dbReference>
<accession>A0A256FS71</accession>
<name>A0A256FS71_9HYPH</name>
<evidence type="ECO:0000313" key="2">
    <source>
        <dbReference type="EMBL" id="OYR17683.1"/>
    </source>
</evidence>
<sequence length="103" mass="11123">MERRRRQAMTEDRKKDAREKITLGGLVVKAGLRQADRAFLLGVLLEAATVRVGSPEHHRLKAKGGMAFQRDRLDAAEAGPPVGDHSENSTGDQAPTRGAGHGN</sequence>
<keyword evidence="3" id="KW-1185">Reference proteome</keyword>